<keyword evidence="9" id="KW-0067">ATP-binding</keyword>
<evidence type="ECO:0000256" key="11">
    <source>
        <dbReference type="SAM" id="MobiDB-lite"/>
    </source>
</evidence>
<sequence length="1000" mass="113054">MSDLKEEEEDKSSVSSCLSLKSDMSKEHPLLFSNDPGPSDTKQRAESPVPSCLSLKSDQSKGDPLNFSNEPGPSDTKGKRESPVPVEEQLSSCALCQDVLKDPVSTSCGHWFCRQCITSYWEQQTPSGDSSCPQCGERSRTRAGSGLQEVLDEHRLSLRRRCERVTEGTDESETLLNRIFTELYITQGQSEEVNTQHEVRQLETASKKNTLHYTSIKCQDFFKALPDQQTLIRAVLTNGVAGVGKTFSVQKFTLDWAEGLENQDVSLVIPLSFRELNLIKGEQYSLLRLLHVFHPTLQKVTAEQLAVCKVLLIFDGLDESRLSLDFRNNEVVSDVSQQSSVNVLLTNLIRGKLLPSALVWITSRPAAANQIPPECVDRVTEVRGFTDAQKEEYFRRRFISDEDLSSRIISHIKSSRSLHIMCLIPVFCWITAAVLDRMLTTDQRGELPKTLTDMYSHFLLVQTMRKKQKYEEGHETSPQQLTEADKELLLKLGRLAFEHLEKGDIMFYQEDLQRCGLDVTEALVHSGVCTEIFRRESVIFQNIVYCFVHLSVQEFLAAVYMLHCYTNRNTEVVKDFLQSDYTNSDSSDQDYPSLDVFLKGAMEKSLKSKNGHLDLFIRFLHGLSLESNQRLLGSLLGRTGNSPEIIQIAINNLKEMRSDEVPPDRSLNIFHCLTEMNDHSVHQEITEFLKSENRSEKRLSVTRCSALAYMLQMSEGVLDELDLKKYKTSEEGRRRLTPAVNNYREAVIPDRGFLDWEVVASALKSDPSNLRKLELEVDLQDSVVELLSSGLKSPNCRLKTLRLSNCRLSEISCAALISALKSNPSDLRDLNLRNNYLKDSGVKLLRDLLESPKCRLEKLGLRECRLSEISCAALASALKSNIHLRDLDLGHNNLKDSGMKLLRDLLESPDCRLETLSLRYCSLSEISCAALVSALKSNPSHLRDLDLNYNNLKDSGVKLLRDLLESPDCRLETLRINGETITAKMQKKCDSDVEQDVETD</sequence>
<dbReference type="InterPro" id="IPR032675">
    <property type="entry name" value="LRR_dom_sf"/>
</dbReference>
<evidence type="ECO:0000256" key="7">
    <source>
        <dbReference type="ARBA" id="ARBA00022771"/>
    </source>
</evidence>
<evidence type="ECO:0000256" key="4">
    <source>
        <dbReference type="ARBA" id="ARBA00022723"/>
    </source>
</evidence>
<feature type="domain" description="NACHT" evidence="13">
    <location>
        <begin position="233"/>
        <end position="367"/>
    </location>
</feature>
<feature type="region of interest" description="Disordered" evidence="11">
    <location>
        <begin position="128"/>
        <end position="147"/>
    </location>
</feature>
<dbReference type="InterPro" id="IPR041267">
    <property type="entry name" value="NLRP_HD2"/>
</dbReference>
<accession>A0ABD2HER2</accession>
<evidence type="ECO:0000313" key="14">
    <source>
        <dbReference type="EMBL" id="KAL3064854.1"/>
    </source>
</evidence>
<dbReference type="PROSITE" id="PS50837">
    <property type="entry name" value="NACHT"/>
    <property type="match status" value="1"/>
</dbReference>
<dbReference type="GO" id="GO:0008270">
    <property type="term" value="F:zinc ion binding"/>
    <property type="evidence" value="ECO:0007669"/>
    <property type="project" value="UniProtKB-KW"/>
</dbReference>
<protein>
    <recommendedName>
        <fullName evidence="16">Protein NLRC3-like</fullName>
    </recommendedName>
</protein>
<dbReference type="InterPro" id="IPR051261">
    <property type="entry name" value="NLR"/>
</dbReference>
<dbReference type="Proteomes" id="UP001619887">
    <property type="component" value="Unassembled WGS sequence"/>
</dbReference>
<proteinExistence type="predicted"/>
<dbReference type="Pfam" id="PF14484">
    <property type="entry name" value="FISNA"/>
    <property type="match status" value="1"/>
</dbReference>
<evidence type="ECO:0000256" key="9">
    <source>
        <dbReference type="ARBA" id="ARBA00022840"/>
    </source>
</evidence>
<dbReference type="Gene3D" id="3.30.40.10">
    <property type="entry name" value="Zinc/RING finger domain, C3HC4 (zinc finger)"/>
    <property type="match status" value="1"/>
</dbReference>
<evidence type="ECO:0000256" key="1">
    <source>
        <dbReference type="ARBA" id="ARBA00004496"/>
    </source>
</evidence>
<dbReference type="SMART" id="SM00368">
    <property type="entry name" value="LRR_RI"/>
    <property type="match status" value="6"/>
</dbReference>
<comment type="caution">
    <text evidence="14">The sequence shown here is derived from an EMBL/GenBank/DDBJ whole genome shotgun (WGS) entry which is preliminary data.</text>
</comment>
<dbReference type="Pfam" id="PF05729">
    <property type="entry name" value="NACHT"/>
    <property type="match status" value="1"/>
</dbReference>
<dbReference type="FunFam" id="3.40.50.300:FF:001524">
    <property type="entry name" value="Si:dkey-126g1.7"/>
    <property type="match status" value="1"/>
</dbReference>
<evidence type="ECO:0000259" key="13">
    <source>
        <dbReference type="PROSITE" id="PS50837"/>
    </source>
</evidence>
<reference evidence="14 15" key="1">
    <citation type="journal article" date="2022" name="G3 (Bethesda)">
        <title>Evaluating Illumina-, Nanopore-, and PacBio-based genome assembly strategies with the bald notothen, Trematomus borchgrevinki.</title>
        <authorList>
            <person name="Rayamajhi N."/>
            <person name="Cheng C.C."/>
            <person name="Catchen J.M."/>
        </authorList>
    </citation>
    <scope>NUCLEOTIDE SEQUENCE [LARGE SCALE GENOMIC DNA]</scope>
    <source>
        <strain evidence="14">AGRC-2024</strain>
    </source>
</reference>
<evidence type="ECO:0000256" key="5">
    <source>
        <dbReference type="ARBA" id="ARBA00022737"/>
    </source>
</evidence>
<dbReference type="Gene3D" id="3.80.10.10">
    <property type="entry name" value="Ribonuclease Inhibitor"/>
    <property type="match status" value="2"/>
</dbReference>
<evidence type="ECO:0000256" key="2">
    <source>
        <dbReference type="ARBA" id="ARBA00022490"/>
    </source>
</evidence>
<keyword evidence="4" id="KW-0479">Metal-binding</keyword>
<feature type="compositionally biased region" description="Low complexity" evidence="11">
    <location>
        <begin position="13"/>
        <end position="22"/>
    </location>
</feature>
<dbReference type="EMBL" id="JBIYXZ010002070">
    <property type="protein sequence ID" value="KAL3064854.1"/>
    <property type="molecule type" value="Genomic_DNA"/>
</dbReference>
<dbReference type="InterPro" id="IPR017907">
    <property type="entry name" value="Znf_RING_CS"/>
</dbReference>
<evidence type="ECO:0000259" key="12">
    <source>
        <dbReference type="PROSITE" id="PS50089"/>
    </source>
</evidence>
<keyword evidence="2" id="KW-0963">Cytoplasm</keyword>
<dbReference type="GO" id="GO:0005524">
    <property type="term" value="F:ATP binding"/>
    <property type="evidence" value="ECO:0007669"/>
    <property type="project" value="UniProtKB-KW"/>
</dbReference>
<comment type="subcellular location">
    <subcellularLocation>
        <location evidence="1">Cytoplasm</location>
    </subcellularLocation>
</comment>
<dbReference type="Pfam" id="PF17779">
    <property type="entry name" value="WHD_NOD2"/>
    <property type="match status" value="1"/>
</dbReference>
<keyword evidence="8" id="KW-0862">Zinc</keyword>
<dbReference type="InterPro" id="IPR029495">
    <property type="entry name" value="NACHT-assoc"/>
</dbReference>
<dbReference type="InterPro" id="IPR013083">
    <property type="entry name" value="Znf_RING/FYVE/PHD"/>
</dbReference>
<evidence type="ECO:0000256" key="10">
    <source>
        <dbReference type="PROSITE-ProRule" id="PRU00175"/>
    </source>
</evidence>
<gene>
    <name evidence="14" type="ORF">OYC64_000974</name>
</gene>
<dbReference type="InterPro" id="IPR001841">
    <property type="entry name" value="Znf_RING"/>
</dbReference>
<dbReference type="InterPro" id="IPR007111">
    <property type="entry name" value="NACHT_NTPase"/>
</dbReference>
<keyword evidence="7 10" id="KW-0863">Zinc-finger</keyword>
<evidence type="ECO:0000256" key="3">
    <source>
        <dbReference type="ARBA" id="ARBA00022614"/>
    </source>
</evidence>
<dbReference type="Gene3D" id="3.40.50.300">
    <property type="entry name" value="P-loop containing nucleotide triphosphate hydrolases"/>
    <property type="match status" value="1"/>
</dbReference>
<organism evidence="14 15">
    <name type="scientific">Pagothenia borchgrevinki</name>
    <name type="common">Bald rockcod</name>
    <name type="synonym">Trematomus borchgrevinki</name>
    <dbReference type="NCBI Taxonomy" id="8213"/>
    <lineage>
        <taxon>Eukaryota</taxon>
        <taxon>Metazoa</taxon>
        <taxon>Chordata</taxon>
        <taxon>Craniata</taxon>
        <taxon>Vertebrata</taxon>
        <taxon>Euteleostomi</taxon>
        <taxon>Actinopterygii</taxon>
        <taxon>Neopterygii</taxon>
        <taxon>Teleostei</taxon>
        <taxon>Neoteleostei</taxon>
        <taxon>Acanthomorphata</taxon>
        <taxon>Eupercaria</taxon>
        <taxon>Perciformes</taxon>
        <taxon>Notothenioidei</taxon>
        <taxon>Nototheniidae</taxon>
        <taxon>Pagothenia</taxon>
    </lineage>
</organism>
<dbReference type="SMART" id="SM00184">
    <property type="entry name" value="RING"/>
    <property type="match status" value="1"/>
</dbReference>
<evidence type="ECO:0008006" key="16">
    <source>
        <dbReference type="Google" id="ProtNLM"/>
    </source>
</evidence>
<keyword evidence="15" id="KW-1185">Reference proteome</keyword>
<dbReference type="PROSITE" id="PS50089">
    <property type="entry name" value="ZF_RING_2"/>
    <property type="match status" value="1"/>
</dbReference>
<dbReference type="GO" id="GO:0005737">
    <property type="term" value="C:cytoplasm"/>
    <property type="evidence" value="ECO:0007669"/>
    <property type="project" value="UniProtKB-SubCell"/>
</dbReference>
<dbReference type="InterPro" id="IPR001611">
    <property type="entry name" value="Leu-rich_rpt"/>
</dbReference>
<feature type="compositionally biased region" description="Acidic residues" evidence="11">
    <location>
        <begin position="1"/>
        <end position="10"/>
    </location>
</feature>
<dbReference type="InterPro" id="IPR027417">
    <property type="entry name" value="P-loop_NTPase"/>
</dbReference>
<dbReference type="PANTHER" id="PTHR24106">
    <property type="entry name" value="NACHT, LRR AND CARD DOMAINS-CONTAINING"/>
    <property type="match status" value="1"/>
</dbReference>
<dbReference type="SUPFAM" id="SSF57850">
    <property type="entry name" value="RING/U-box"/>
    <property type="match status" value="1"/>
</dbReference>
<feature type="region of interest" description="Disordered" evidence="11">
    <location>
        <begin position="1"/>
        <end position="84"/>
    </location>
</feature>
<dbReference type="InterPro" id="IPR041075">
    <property type="entry name" value="NOD1/2_WH"/>
</dbReference>
<dbReference type="SUPFAM" id="SSF52047">
    <property type="entry name" value="RNI-like"/>
    <property type="match status" value="1"/>
</dbReference>
<keyword evidence="5" id="KW-0677">Repeat</keyword>
<dbReference type="PROSITE" id="PS00518">
    <property type="entry name" value="ZF_RING_1"/>
    <property type="match status" value="1"/>
</dbReference>
<feature type="domain" description="RING-type" evidence="12">
    <location>
        <begin position="93"/>
        <end position="135"/>
    </location>
</feature>
<keyword evidence="6" id="KW-0547">Nucleotide-binding</keyword>
<dbReference type="Pfam" id="PF13516">
    <property type="entry name" value="LRR_6"/>
    <property type="match status" value="2"/>
</dbReference>
<evidence type="ECO:0000313" key="15">
    <source>
        <dbReference type="Proteomes" id="UP001619887"/>
    </source>
</evidence>
<dbReference type="SMART" id="SM01288">
    <property type="entry name" value="FISNA"/>
    <property type="match status" value="1"/>
</dbReference>
<dbReference type="Pfam" id="PF15227">
    <property type="entry name" value="zf-C3HC4_4"/>
    <property type="match status" value="1"/>
</dbReference>
<evidence type="ECO:0000256" key="8">
    <source>
        <dbReference type="ARBA" id="ARBA00022833"/>
    </source>
</evidence>
<keyword evidence="3" id="KW-0433">Leucine-rich repeat</keyword>
<name>A0ABD2HER2_PAGBO</name>
<dbReference type="Pfam" id="PF17776">
    <property type="entry name" value="NLRC4_HD2"/>
    <property type="match status" value="1"/>
</dbReference>
<evidence type="ECO:0000256" key="6">
    <source>
        <dbReference type="ARBA" id="ARBA00022741"/>
    </source>
</evidence>
<reference evidence="14 15" key="2">
    <citation type="journal article" date="2024" name="G3 (Bethesda)">
        <title>The genome of the cryopelagic Antarctic bald notothen, Trematomus borchgrevinki.</title>
        <authorList>
            <person name="Rayamajhi N."/>
            <person name="Rivera-Colon A.G."/>
            <person name="Minhas B.F."/>
            <person name="Cheng C.C."/>
            <person name="Catchen J.M."/>
        </authorList>
    </citation>
    <scope>NUCLEOTIDE SEQUENCE [LARGE SCALE GENOMIC DNA]</scope>
    <source>
        <strain evidence="14">AGRC-2024</strain>
    </source>
</reference>
<dbReference type="AlphaFoldDB" id="A0ABD2HER2"/>